<evidence type="ECO:0000313" key="2">
    <source>
        <dbReference type="EMBL" id="GGF93450.1"/>
    </source>
</evidence>
<protein>
    <submittedName>
        <fullName evidence="2">Uncharacterized protein</fullName>
    </submittedName>
</protein>
<accession>A0A917CQ47</accession>
<keyword evidence="1" id="KW-0472">Membrane</keyword>
<dbReference type="AlphaFoldDB" id="A0A917CQ47"/>
<comment type="caution">
    <text evidence="2">The sequence shown here is derived from an EMBL/GenBank/DDBJ whole genome shotgun (WGS) entry which is preliminary data.</text>
</comment>
<name>A0A917CQ47_9GAMM</name>
<reference evidence="2" key="2">
    <citation type="submission" date="2020-09" db="EMBL/GenBank/DDBJ databases">
        <authorList>
            <person name="Sun Q."/>
            <person name="Zhou Y."/>
        </authorList>
    </citation>
    <scope>NUCLEOTIDE SEQUENCE</scope>
    <source>
        <strain evidence="2">CGMCC 1.12181</strain>
    </source>
</reference>
<keyword evidence="1" id="KW-0812">Transmembrane</keyword>
<organism evidence="2 3">
    <name type="scientific">Marinicella pacifica</name>
    <dbReference type="NCBI Taxonomy" id="1171543"/>
    <lineage>
        <taxon>Bacteria</taxon>
        <taxon>Pseudomonadati</taxon>
        <taxon>Pseudomonadota</taxon>
        <taxon>Gammaproteobacteria</taxon>
        <taxon>Lysobacterales</taxon>
        <taxon>Marinicellaceae</taxon>
        <taxon>Marinicella</taxon>
    </lineage>
</organism>
<evidence type="ECO:0000313" key="3">
    <source>
        <dbReference type="Proteomes" id="UP000605253"/>
    </source>
</evidence>
<dbReference type="EMBL" id="BMEO01000004">
    <property type="protein sequence ID" value="GGF93450.1"/>
    <property type="molecule type" value="Genomic_DNA"/>
</dbReference>
<dbReference type="Proteomes" id="UP000605253">
    <property type="component" value="Unassembled WGS sequence"/>
</dbReference>
<proteinExistence type="predicted"/>
<gene>
    <name evidence="2" type="ORF">GCM10011365_13410</name>
</gene>
<feature type="transmembrane region" description="Helical" evidence="1">
    <location>
        <begin position="39"/>
        <end position="59"/>
    </location>
</feature>
<sequence>MKRSEKSIRAHLEEQARIEIKKPQRKIKRSLSHYETLRLNWKDAVIFSLIVFFGCGYWFQAGTFAAL</sequence>
<keyword evidence="1" id="KW-1133">Transmembrane helix</keyword>
<dbReference type="RefSeq" id="WP_188364929.1">
    <property type="nucleotide sequence ID" value="NZ_BAABJF010000015.1"/>
</dbReference>
<keyword evidence="3" id="KW-1185">Reference proteome</keyword>
<evidence type="ECO:0000256" key="1">
    <source>
        <dbReference type="SAM" id="Phobius"/>
    </source>
</evidence>
<reference evidence="2" key="1">
    <citation type="journal article" date="2014" name="Int. J. Syst. Evol. Microbiol.">
        <title>Complete genome sequence of Corynebacterium casei LMG S-19264T (=DSM 44701T), isolated from a smear-ripened cheese.</title>
        <authorList>
            <consortium name="US DOE Joint Genome Institute (JGI-PGF)"/>
            <person name="Walter F."/>
            <person name="Albersmeier A."/>
            <person name="Kalinowski J."/>
            <person name="Ruckert C."/>
        </authorList>
    </citation>
    <scope>NUCLEOTIDE SEQUENCE</scope>
    <source>
        <strain evidence="2">CGMCC 1.12181</strain>
    </source>
</reference>